<feature type="non-terminal residue" evidence="1">
    <location>
        <position position="1"/>
    </location>
</feature>
<dbReference type="Proteomes" id="UP000593561">
    <property type="component" value="Unassembled WGS sequence"/>
</dbReference>
<evidence type="ECO:0000313" key="1">
    <source>
        <dbReference type="EMBL" id="MBA0626859.1"/>
    </source>
</evidence>
<evidence type="ECO:0000313" key="2">
    <source>
        <dbReference type="Proteomes" id="UP000593561"/>
    </source>
</evidence>
<dbReference type="AlphaFoldDB" id="A0A7J8SLB4"/>
<dbReference type="EMBL" id="JABFAC010000010">
    <property type="protein sequence ID" value="MBA0626859.1"/>
    <property type="molecule type" value="Genomic_DNA"/>
</dbReference>
<keyword evidence="2" id="KW-1185">Reference proteome</keyword>
<accession>A0A7J8SLB4</accession>
<reference evidence="1 2" key="1">
    <citation type="journal article" date="2019" name="Genome Biol. Evol.">
        <title>Insights into the evolution of the New World diploid cottons (Gossypium, subgenus Houzingenia) based on genome sequencing.</title>
        <authorList>
            <person name="Grover C.E."/>
            <person name="Arick M.A. 2nd"/>
            <person name="Thrash A."/>
            <person name="Conover J.L."/>
            <person name="Sanders W.S."/>
            <person name="Peterson D.G."/>
            <person name="Frelichowski J.E."/>
            <person name="Scheffler J.A."/>
            <person name="Scheffler B.E."/>
            <person name="Wendel J.F."/>
        </authorList>
    </citation>
    <scope>NUCLEOTIDE SEQUENCE [LARGE SCALE GENOMIC DNA]</scope>
    <source>
        <strain evidence="1">27</strain>
        <tissue evidence="1">Leaf</tissue>
    </source>
</reference>
<proteinExistence type="predicted"/>
<name>A0A7J8SLB4_GOSDV</name>
<comment type="caution">
    <text evidence="1">The sequence shown here is derived from an EMBL/GenBank/DDBJ whole genome shotgun (WGS) entry which is preliminary data.</text>
</comment>
<gene>
    <name evidence="1" type="ORF">Godav_004445</name>
</gene>
<protein>
    <submittedName>
        <fullName evidence="1">Uncharacterized protein</fullName>
    </submittedName>
</protein>
<organism evidence="1 2">
    <name type="scientific">Gossypium davidsonii</name>
    <name type="common">Davidson's cotton</name>
    <name type="synonym">Gossypium klotzschianum subsp. davidsonii</name>
    <dbReference type="NCBI Taxonomy" id="34287"/>
    <lineage>
        <taxon>Eukaryota</taxon>
        <taxon>Viridiplantae</taxon>
        <taxon>Streptophyta</taxon>
        <taxon>Embryophyta</taxon>
        <taxon>Tracheophyta</taxon>
        <taxon>Spermatophyta</taxon>
        <taxon>Magnoliopsida</taxon>
        <taxon>eudicotyledons</taxon>
        <taxon>Gunneridae</taxon>
        <taxon>Pentapetalae</taxon>
        <taxon>rosids</taxon>
        <taxon>malvids</taxon>
        <taxon>Malvales</taxon>
        <taxon>Malvaceae</taxon>
        <taxon>Malvoideae</taxon>
        <taxon>Gossypium</taxon>
    </lineage>
</organism>
<sequence length="54" mass="6369">MKACPKARTVLEFGGLNNKFLGENYSRCIDWIEYIMLPWERAAALSRDFRIFNL</sequence>